<dbReference type="EMBL" id="AENY02000002">
    <property type="protein sequence ID" value="EKP95758.1"/>
    <property type="molecule type" value="Genomic_DNA"/>
</dbReference>
<dbReference type="STRING" id="867903.ThesuDRAFT_01518"/>
<reference evidence="3" key="1">
    <citation type="submission" date="2010-10" db="EMBL/GenBank/DDBJ databases">
        <authorList>
            <consortium name="US DOE Joint Genome Institute (JGI-PGF)"/>
            <person name="Lucas S."/>
            <person name="Copeland A."/>
            <person name="Lapidus A."/>
            <person name="Bruce D."/>
            <person name="Goodwin L."/>
            <person name="Pitluck S."/>
            <person name="Kyrpides N."/>
            <person name="Mavromatis K."/>
            <person name="Detter J.C."/>
            <person name="Han C."/>
            <person name="Land M."/>
            <person name="Hauser L."/>
            <person name="Markowitz V."/>
            <person name="Cheng J.-F."/>
            <person name="Hugenholtz P."/>
            <person name="Woyke T."/>
            <person name="Wu D."/>
            <person name="Pukall R."/>
            <person name="Wahrenburg C."/>
            <person name="Brambilla E."/>
            <person name="Klenk H.-P."/>
            <person name="Eisen J.A."/>
        </authorList>
    </citation>
    <scope>NUCLEOTIDE SEQUENCE [LARGE SCALE GENOMIC DNA]</scope>
    <source>
        <strain evidence="3">DSM 13965</strain>
    </source>
</reference>
<name>K6Q3A4_9FIRM</name>
<dbReference type="InterPro" id="IPR046342">
    <property type="entry name" value="CBS_dom_sf"/>
</dbReference>
<reference evidence="3" key="2">
    <citation type="submission" date="2012-10" db="EMBL/GenBank/DDBJ databases">
        <title>Improved high-quality draft of Thermaerobacter subterraneus C21, DSM 13965.</title>
        <authorList>
            <consortium name="DOE Joint Genome Institute"/>
            <person name="Eisen J."/>
            <person name="Huntemann M."/>
            <person name="Wei C.-L."/>
            <person name="Han J."/>
            <person name="Detter J.C."/>
            <person name="Han C."/>
            <person name="Tapia R."/>
            <person name="Chen A."/>
            <person name="Kyrpides N."/>
            <person name="Mavromatis K."/>
            <person name="Markowitz V."/>
            <person name="Szeto E."/>
            <person name="Ivanova N."/>
            <person name="Mikhailova N."/>
            <person name="Ovchinnikova G."/>
            <person name="Pagani I."/>
            <person name="Pati A."/>
            <person name="Goodwin L."/>
            <person name="Nordberg H.P."/>
            <person name="Cantor M.N."/>
            <person name="Hua S.X."/>
            <person name="Woyke T."/>
            <person name="Eisen J."/>
            <person name="Klenk H.-P."/>
        </authorList>
    </citation>
    <scope>NUCLEOTIDE SEQUENCE [LARGE SCALE GENOMIC DNA]</scope>
    <source>
        <strain evidence="3">DSM 13965</strain>
    </source>
</reference>
<evidence type="ECO:0000313" key="3">
    <source>
        <dbReference type="EMBL" id="EKP95758.1"/>
    </source>
</evidence>
<dbReference type="AlphaFoldDB" id="K6Q3A4"/>
<dbReference type="HOGENOM" id="CLU_1061460_0_0_9"/>
<dbReference type="eggNOG" id="COG3620">
    <property type="taxonomic scope" value="Bacteria"/>
</dbReference>
<dbReference type="InterPro" id="IPR000644">
    <property type="entry name" value="CBS_dom"/>
</dbReference>
<dbReference type="PROSITE" id="PS51371">
    <property type="entry name" value="CBS"/>
    <property type="match status" value="1"/>
</dbReference>
<proteinExistence type="predicted"/>
<dbReference type="Pfam" id="PF00571">
    <property type="entry name" value="CBS"/>
    <property type="match status" value="1"/>
</dbReference>
<feature type="domain" description="CBS" evidence="2">
    <location>
        <begin position="11"/>
        <end position="66"/>
    </location>
</feature>
<dbReference type="RefSeq" id="WP_006903790.1">
    <property type="nucleotide sequence ID" value="NZ_JH976535.1"/>
</dbReference>
<evidence type="ECO:0000259" key="2">
    <source>
        <dbReference type="PROSITE" id="PS51371"/>
    </source>
</evidence>
<evidence type="ECO:0000256" key="1">
    <source>
        <dbReference type="PROSITE-ProRule" id="PRU00703"/>
    </source>
</evidence>
<keyword evidence="4" id="KW-1185">Reference proteome</keyword>
<sequence length="262" mass="29484">MPTTLWQAGRIARPALYARPQDPVGRVLAALKQAGFSRAPVWDGRQVTGALTARTWQRLLFEGLDPDRVTAAQVQEPPLPQVTPAAGLLEVLDGLARAPAVVVAAPGRPPGIITYVDVVRDAAPYLWLRELEQVLRALLYCLEASGPRGGWLALLPPAQARRIEEYCRRDGGSDPLDYVDLYDLRQLVEAGWDRWFRSWLSPLDLGAALDLLDRLRHARNDVAHMRDLSPGQRQELEQAVRRLREPVRRRLLDEPPTRPDRR</sequence>
<dbReference type="OrthoDB" id="9789996at2"/>
<dbReference type="Gene3D" id="3.10.580.10">
    <property type="entry name" value="CBS-domain"/>
    <property type="match status" value="1"/>
</dbReference>
<comment type="caution">
    <text evidence="3">The sequence shown here is derived from an EMBL/GenBank/DDBJ whole genome shotgun (WGS) entry which is preliminary data.</text>
</comment>
<evidence type="ECO:0000313" key="4">
    <source>
        <dbReference type="Proteomes" id="UP000005710"/>
    </source>
</evidence>
<organism evidence="3 4">
    <name type="scientific">Thermaerobacter subterraneus DSM 13965</name>
    <dbReference type="NCBI Taxonomy" id="867903"/>
    <lineage>
        <taxon>Bacteria</taxon>
        <taxon>Bacillati</taxon>
        <taxon>Bacillota</taxon>
        <taxon>Clostridia</taxon>
        <taxon>Eubacteriales</taxon>
        <taxon>Clostridiales Family XVII. Incertae Sedis</taxon>
        <taxon>Thermaerobacter</taxon>
    </lineage>
</organism>
<dbReference type="SUPFAM" id="SSF54631">
    <property type="entry name" value="CBS-domain pair"/>
    <property type="match status" value="1"/>
</dbReference>
<gene>
    <name evidence="3" type="ORF">ThesuDRAFT_01518</name>
</gene>
<protein>
    <submittedName>
        <fullName evidence="3">Transcriptional regulator with C-terminal CBS domains</fullName>
    </submittedName>
</protein>
<accession>K6Q3A4</accession>
<dbReference type="Proteomes" id="UP000005710">
    <property type="component" value="Unassembled WGS sequence"/>
</dbReference>
<keyword evidence="1" id="KW-0129">CBS domain</keyword>